<proteinExistence type="predicted"/>
<evidence type="ECO:0000313" key="1">
    <source>
        <dbReference type="EMBL" id="UFX99812.1"/>
    </source>
</evidence>
<sequence length="50" mass="6025">MYILDIFNIDTIMCILDHLKDYDEINFMTIYNLVTNRNQNQNQNLVSDQI</sequence>
<gene>
    <name evidence="1" type="ORF">Mb0469</name>
</gene>
<protein>
    <submittedName>
        <fullName evidence="1">F-box protein</fullName>
    </submittedName>
</protein>
<accession>A0A8K1T0Y6</accession>
<organism evidence="1">
    <name type="scientific">Megavirus baoshan</name>
    <dbReference type="NCBI Taxonomy" id="2496520"/>
    <lineage>
        <taxon>Viruses</taxon>
        <taxon>Varidnaviria</taxon>
        <taxon>Bamfordvirae</taxon>
        <taxon>Nucleocytoviricota</taxon>
        <taxon>Megaviricetes</taxon>
        <taxon>Imitervirales</taxon>
        <taxon>Mimiviridae</taxon>
        <taxon>Megamimivirinae</taxon>
        <taxon>Megavirus</taxon>
        <taxon>Megavirus baoshanense</taxon>
    </lineage>
</organism>
<dbReference type="EMBL" id="MH046811">
    <property type="protein sequence ID" value="UFX99812.1"/>
    <property type="molecule type" value="Genomic_DNA"/>
</dbReference>
<name>A0A8K1T0Y6_9VIRU</name>
<reference evidence="1" key="1">
    <citation type="submission" date="2018-03" db="EMBL/GenBank/DDBJ databases">
        <title>Draft genome sequences of Megaviruse, new member of the family Mimiviridae isolated from water in Shanghai, China.</title>
        <authorList>
            <person name="Xia Y."/>
        </authorList>
    </citation>
    <scope>NUCLEOTIDE SEQUENCE</scope>
    <source>
        <strain evidence="1">SH</strain>
    </source>
</reference>